<dbReference type="EMBL" id="AOIC01000091">
    <property type="protein sequence ID" value="ELY66256.1"/>
    <property type="molecule type" value="Genomic_DNA"/>
</dbReference>
<feature type="compositionally biased region" description="Basic and acidic residues" evidence="1">
    <location>
        <begin position="32"/>
        <end position="44"/>
    </location>
</feature>
<dbReference type="InterPro" id="IPR009870">
    <property type="entry name" value="DUF1424"/>
</dbReference>
<dbReference type="AlphaFoldDB" id="L9XXV3"/>
<feature type="region of interest" description="Disordered" evidence="1">
    <location>
        <begin position="1"/>
        <end position="58"/>
    </location>
</feature>
<dbReference type="Pfam" id="PF07232">
    <property type="entry name" value="DUF1424"/>
    <property type="match status" value="1"/>
</dbReference>
<comment type="caution">
    <text evidence="2">The sequence shown here is derived from an EMBL/GenBank/DDBJ whole genome shotgun (WGS) entry which is preliminary data.</text>
</comment>
<evidence type="ECO:0000313" key="2">
    <source>
        <dbReference type="EMBL" id="ELY66256.1"/>
    </source>
</evidence>
<gene>
    <name evidence="2" type="ORF">C490_13139</name>
</gene>
<evidence type="ECO:0000256" key="1">
    <source>
        <dbReference type="SAM" id="MobiDB-lite"/>
    </source>
</evidence>
<sequence>MTTEPTALTGAHAPDWEAREETGPVSRLSKTNRADQQDRREKASARRSRSRPLTERSGVSLRTEVRDWGALDGDRPVTWREAIDCWRDYIRDKEDIETVFEDTSGNRATGSKPHRFDPEYSDKQYAKLKDLERGISDEYGKRLHTAMLTFTASATPDGDPLPAADHLDGLLDSSWDAIRRALDRALDGRRYERLAILEPHPGDGVNNGYLHVHMAVFVDGTVRPSTFEPVIEAHVRNCDLAEWDAHDLEDDSTISVRHAGADRADEDDDSALDELAIYLAEYLGTYGDDPLDAPEHVQAANALLWATGRQRWRPSNGAQSYMATEAREP</sequence>
<reference evidence="2 3" key="1">
    <citation type="journal article" date="2014" name="PLoS Genet.">
        <title>Phylogenetically driven sequencing of extremely halophilic archaea reveals strategies for static and dynamic osmo-response.</title>
        <authorList>
            <person name="Becker E.A."/>
            <person name="Seitzer P.M."/>
            <person name="Tritt A."/>
            <person name="Larsen D."/>
            <person name="Krusor M."/>
            <person name="Yao A.I."/>
            <person name="Wu D."/>
            <person name="Madern D."/>
            <person name="Eisen J.A."/>
            <person name="Darling A.E."/>
            <person name="Facciotti M.T."/>
        </authorList>
    </citation>
    <scope>NUCLEOTIDE SEQUENCE [LARGE SCALE GENOMIC DNA]</scope>
    <source>
        <strain evidence="2 3">SP2</strain>
    </source>
</reference>
<dbReference type="Proteomes" id="UP000011613">
    <property type="component" value="Unassembled WGS sequence"/>
</dbReference>
<protein>
    <submittedName>
        <fullName evidence="2">Putative replication protein</fullName>
    </submittedName>
</protein>
<name>L9XXV3_NATGS</name>
<accession>L9XXV3</accession>
<feature type="non-terminal residue" evidence="2">
    <location>
        <position position="329"/>
    </location>
</feature>
<proteinExistence type="predicted"/>
<organism evidence="2 3">
    <name type="scientific">Natronobacterium gregoryi (strain ATCC 43098 / DSM 3393 / CCM 3738 / CIP 104747 / IAM 13177 / JCM 8860 / NBRC 102187 / NCIMB 2189 / SP2)</name>
    <dbReference type="NCBI Taxonomy" id="797304"/>
    <lineage>
        <taxon>Archaea</taxon>
        <taxon>Methanobacteriati</taxon>
        <taxon>Methanobacteriota</taxon>
        <taxon>Stenosarchaea group</taxon>
        <taxon>Halobacteria</taxon>
        <taxon>Halobacteriales</taxon>
        <taxon>Natrialbaceae</taxon>
        <taxon>Natronobacterium</taxon>
    </lineage>
</organism>
<evidence type="ECO:0000313" key="3">
    <source>
        <dbReference type="Proteomes" id="UP000011613"/>
    </source>
</evidence>